<sequence length="137" mass="15788">MEYLYSLDGISEEQLDSGFFDGWPNPPSRANFYRILQNSTYVWLAVDKDSNKVVGFINAISDKVLTAYIPLLEVIPEYQKQGIGSELVDRMLEQLKDYYMVDLLCDADLQGYYENRGMRVTTGMMKRNYNQQSGKAL</sequence>
<dbReference type="InterPro" id="IPR053144">
    <property type="entry name" value="Acetyltransferase_Butenolide"/>
</dbReference>
<dbReference type="Pfam" id="PF00583">
    <property type="entry name" value="Acetyltransf_1"/>
    <property type="match status" value="1"/>
</dbReference>
<dbReference type="PANTHER" id="PTHR43233:SF1">
    <property type="entry name" value="FAMILY N-ACETYLTRANSFERASE, PUTATIVE (AFU_ORTHOLOGUE AFUA_6G03350)-RELATED"/>
    <property type="match status" value="1"/>
</dbReference>
<name>A0A0M1NZM9_9BACL</name>
<evidence type="ECO:0000259" key="1">
    <source>
        <dbReference type="PROSITE" id="PS51186"/>
    </source>
</evidence>
<dbReference type="PANTHER" id="PTHR43233">
    <property type="entry name" value="FAMILY N-ACETYLTRANSFERASE, PUTATIVE (AFU_ORTHOLOGUE AFUA_6G03350)-RELATED"/>
    <property type="match status" value="1"/>
</dbReference>
<dbReference type="InterPro" id="IPR016181">
    <property type="entry name" value="Acyl_CoA_acyltransferase"/>
</dbReference>
<dbReference type="Gene3D" id="3.40.630.30">
    <property type="match status" value="1"/>
</dbReference>
<dbReference type="PROSITE" id="PS51186">
    <property type="entry name" value="GNAT"/>
    <property type="match status" value="1"/>
</dbReference>
<gene>
    <name evidence="2" type="ORF">AM231_17000</name>
</gene>
<evidence type="ECO:0000313" key="3">
    <source>
        <dbReference type="Proteomes" id="UP000036932"/>
    </source>
</evidence>
<organism evidence="2 3">
    <name type="scientific">Paenibacillus solani</name>
    <dbReference type="NCBI Taxonomy" id="1705565"/>
    <lineage>
        <taxon>Bacteria</taxon>
        <taxon>Bacillati</taxon>
        <taxon>Bacillota</taxon>
        <taxon>Bacilli</taxon>
        <taxon>Bacillales</taxon>
        <taxon>Paenibacillaceae</taxon>
        <taxon>Paenibacillus</taxon>
    </lineage>
</organism>
<dbReference type="PATRIC" id="fig|1705565.3.peg.302"/>
<dbReference type="AlphaFoldDB" id="A0A0M1NZM9"/>
<protein>
    <submittedName>
        <fullName evidence="2">Acetyltransferase</fullName>
    </submittedName>
</protein>
<reference evidence="3" key="1">
    <citation type="submission" date="2015-08" db="EMBL/GenBank/DDBJ databases">
        <title>Genome sequencing project for genomic taxonomy and phylogenomics of Bacillus-like bacteria.</title>
        <authorList>
            <person name="Liu B."/>
            <person name="Wang J."/>
            <person name="Zhu Y."/>
            <person name="Liu G."/>
            <person name="Chen Q."/>
            <person name="Chen Z."/>
            <person name="Lan J."/>
            <person name="Che J."/>
            <person name="Ge C."/>
            <person name="Shi H."/>
            <person name="Pan Z."/>
            <person name="Liu X."/>
        </authorList>
    </citation>
    <scope>NUCLEOTIDE SEQUENCE [LARGE SCALE GENOMIC DNA]</scope>
    <source>
        <strain evidence="3">FJAT-22460</strain>
    </source>
</reference>
<dbReference type="InterPro" id="IPR000182">
    <property type="entry name" value="GNAT_dom"/>
</dbReference>
<keyword evidence="3" id="KW-1185">Reference proteome</keyword>
<accession>A0A0M1NZM9</accession>
<dbReference type="EMBL" id="LIUT01000002">
    <property type="protein sequence ID" value="KOR87676.1"/>
    <property type="molecule type" value="Genomic_DNA"/>
</dbReference>
<feature type="domain" description="N-acetyltransferase" evidence="1">
    <location>
        <begin position="1"/>
        <end position="137"/>
    </location>
</feature>
<dbReference type="SUPFAM" id="SSF55729">
    <property type="entry name" value="Acyl-CoA N-acyltransferases (Nat)"/>
    <property type="match status" value="1"/>
</dbReference>
<comment type="caution">
    <text evidence="2">The sequence shown here is derived from an EMBL/GenBank/DDBJ whole genome shotgun (WGS) entry which is preliminary data.</text>
</comment>
<dbReference type="Proteomes" id="UP000036932">
    <property type="component" value="Unassembled WGS sequence"/>
</dbReference>
<dbReference type="GO" id="GO:0016747">
    <property type="term" value="F:acyltransferase activity, transferring groups other than amino-acyl groups"/>
    <property type="evidence" value="ECO:0007669"/>
    <property type="project" value="InterPro"/>
</dbReference>
<dbReference type="OrthoDB" id="9775804at2"/>
<dbReference type="CDD" id="cd04301">
    <property type="entry name" value="NAT_SF"/>
    <property type="match status" value="1"/>
</dbReference>
<proteinExistence type="predicted"/>
<keyword evidence="2" id="KW-0808">Transferase</keyword>
<evidence type="ECO:0000313" key="2">
    <source>
        <dbReference type="EMBL" id="KOR87676.1"/>
    </source>
</evidence>